<accession>A0A6I4T6D3</accession>
<evidence type="ECO:0000313" key="3">
    <source>
        <dbReference type="Proteomes" id="UP000438476"/>
    </source>
</evidence>
<proteinExistence type="predicted"/>
<protein>
    <submittedName>
        <fullName evidence="2">PilZ domain-containing protein</fullName>
    </submittedName>
</protein>
<dbReference type="SUPFAM" id="SSF141371">
    <property type="entry name" value="PilZ domain-like"/>
    <property type="match status" value="2"/>
</dbReference>
<dbReference type="InterPro" id="IPR009875">
    <property type="entry name" value="PilZ_domain"/>
</dbReference>
<dbReference type="GO" id="GO:0035438">
    <property type="term" value="F:cyclic-di-GMP binding"/>
    <property type="evidence" value="ECO:0007669"/>
    <property type="project" value="InterPro"/>
</dbReference>
<keyword evidence="3" id="KW-1185">Reference proteome</keyword>
<feature type="domain" description="PilZ" evidence="1">
    <location>
        <begin position="119"/>
        <end position="189"/>
    </location>
</feature>
<dbReference type="Proteomes" id="UP000438476">
    <property type="component" value="Unassembled WGS sequence"/>
</dbReference>
<organism evidence="2 3">
    <name type="scientific">Altericroceibacterium endophyticum</name>
    <dbReference type="NCBI Taxonomy" id="1808508"/>
    <lineage>
        <taxon>Bacteria</taxon>
        <taxon>Pseudomonadati</taxon>
        <taxon>Pseudomonadota</taxon>
        <taxon>Alphaproteobacteria</taxon>
        <taxon>Sphingomonadales</taxon>
        <taxon>Erythrobacteraceae</taxon>
        <taxon>Altericroceibacterium</taxon>
    </lineage>
</organism>
<dbReference type="AlphaFoldDB" id="A0A6I4T6D3"/>
<comment type="caution">
    <text evidence="2">The sequence shown here is derived from an EMBL/GenBank/DDBJ whole genome shotgun (WGS) entry which is preliminary data.</text>
</comment>
<dbReference type="EMBL" id="WTYT01000003">
    <property type="protein sequence ID" value="MXO65782.1"/>
    <property type="molecule type" value="Genomic_DNA"/>
</dbReference>
<gene>
    <name evidence="2" type="ORF">GRI91_08450</name>
</gene>
<sequence>MSDYVDLNHPAGEGGFSPEWADQRQAPRFTPLIRTAKLIGTSGEYLCVVRDASSTGISVRTFHPLPEDTNLTLEMPNGDRHELQRVWETEGKAGFAFVGPVDIDRLIVGKSRFPKRPLRLRLQLPALVSFHGETAGVVILDISQQGARIACSQHLAIDQPLRLEADCLPVISAKVRWRKNGAYGLVFTDTLKFGDLASVAAEIQAPIKR</sequence>
<evidence type="ECO:0000313" key="2">
    <source>
        <dbReference type="EMBL" id="MXO65782.1"/>
    </source>
</evidence>
<feature type="domain" description="PilZ" evidence="1">
    <location>
        <begin position="22"/>
        <end position="83"/>
    </location>
</feature>
<name>A0A6I4T6D3_9SPHN</name>
<reference evidence="2 3" key="1">
    <citation type="submission" date="2019-12" db="EMBL/GenBank/DDBJ databases">
        <title>Genomic-based taxomic classification of the family Erythrobacteraceae.</title>
        <authorList>
            <person name="Xu L."/>
        </authorList>
    </citation>
    <scope>NUCLEOTIDE SEQUENCE [LARGE SCALE GENOMIC DNA]</scope>
    <source>
        <strain evidence="2 3">LMG 29518</strain>
    </source>
</reference>
<dbReference type="Gene3D" id="2.40.10.220">
    <property type="entry name" value="predicted glycosyltransferase like domains"/>
    <property type="match status" value="1"/>
</dbReference>
<dbReference type="Pfam" id="PF07238">
    <property type="entry name" value="PilZ"/>
    <property type="match status" value="2"/>
</dbReference>
<evidence type="ECO:0000259" key="1">
    <source>
        <dbReference type="Pfam" id="PF07238"/>
    </source>
</evidence>
<dbReference type="RefSeq" id="WP_160736207.1">
    <property type="nucleotide sequence ID" value="NZ_WTYT01000003.1"/>
</dbReference>
<dbReference type="OrthoDB" id="7929489at2"/>